<reference evidence="1 2" key="1">
    <citation type="submission" date="2024-09" db="EMBL/GenBank/DDBJ databases">
        <title>Genome sequencing and assembly of Phytophthora oleae, isolate VK10A, causative agent of rot of olive drupes.</title>
        <authorList>
            <person name="Conti Taguali S."/>
            <person name="Riolo M."/>
            <person name="La Spada F."/>
            <person name="Cacciola S.O."/>
            <person name="Dionisio G."/>
        </authorList>
    </citation>
    <scope>NUCLEOTIDE SEQUENCE [LARGE SCALE GENOMIC DNA]</scope>
    <source>
        <strain evidence="1 2">VK10A</strain>
    </source>
</reference>
<gene>
    <name evidence="1" type="ORF">V7S43_004297</name>
</gene>
<proteinExistence type="predicted"/>
<comment type="caution">
    <text evidence="1">The sequence shown here is derived from an EMBL/GenBank/DDBJ whole genome shotgun (WGS) entry which is preliminary data.</text>
</comment>
<keyword evidence="2" id="KW-1185">Reference proteome</keyword>
<dbReference type="Proteomes" id="UP001632037">
    <property type="component" value="Unassembled WGS sequence"/>
</dbReference>
<sequence>MRFTSCEANPSKPFSIQMRVLKLPVTSHWLGQFPLGSLVVPPELSTSTVFEPTTEHEAVQTASTWMMASSRSHWVDAHQSLQSERQLQYLTAVVTPAQLIGFILCWQHFLRLCFLLDYASALMLGSARHRDLVWMLVGLLQS</sequence>
<accession>A0ABD3FW04</accession>
<evidence type="ECO:0000313" key="2">
    <source>
        <dbReference type="Proteomes" id="UP001632037"/>
    </source>
</evidence>
<dbReference type="EMBL" id="JBIMZQ010000006">
    <property type="protein sequence ID" value="KAL3671115.1"/>
    <property type="molecule type" value="Genomic_DNA"/>
</dbReference>
<evidence type="ECO:0000313" key="1">
    <source>
        <dbReference type="EMBL" id="KAL3671115.1"/>
    </source>
</evidence>
<name>A0ABD3FW04_9STRA</name>
<organism evidence="1 2">
    <name type="scientific">Phytophthora oleae</name>
    <dbReference type="NCBI Taxonomy" id="2107226"/>
    <lineage>
        <taxon>Eukaryota</taxon>
        <taxon>Sar</taxon>
        <taxon>Stramenopiles</taxon>
        <taxon>Oomycota</taxon>
        <taxon>Peronosporomycetes</taxon>
        <taxon>Peronosporales</taxon>
        <taxon>Peronosporaceae</taxon>
        <taxon>Phytophthora</taxon>
    </lineage>
</organism>
<protein>
    <submittedName>
        <fullName evidence="1">Uncharacterized protein</fullName>
    </submittedName>
</protein>
<dbReference type="AlphaFoldDB" id="A0ABD3FW04"/>